<evidence type="ECO:0000256" key="4">
    <source>
        <dbReference type="SAM" id="MobiDB-lite"/>
    </source>
</evidence>
<evidence type="ECO:0000259" key="7">
    <source>
        <dbReference type="Pfam" id="PF13657"/>
    </source>
</evidence>
<dbReference type="InterPro" id="IPR022742">
    <property type="entry name" value="Hydrolase_4"/>
</dbReference>
<feature type="compositionally biased region" description="Basic residues" evidence="4">
    <location>
        <begin position="288"/>
        <end position="305"/>
    </location>
</feature>
<feature type="region of interest" description="Disordered" evidence="4">
    <location>
        <begin position="630"/>
        <end position="650"/>
    </location>
</feature>
<sequence>MTTVEAPAVAPLARHLAGPLDDDAAPVLVLSHGITDSAACWIEAIDRWTAAGYRIVALDARGHGDSPRWDAADLASRTATGARLASDLQTVLEDLRAHGLQGEGPLRSPLAVVGHSMGGVTSLDVAAHRPDLVDAVVAEDPAFVTPVWRRLLAANAFRQVREMRQIAADPQARFELELRNNPTWSPREVRASVEAACGVDLGFIAQGCVSPPSPWQEVVDSLAVPTLIVTGTERVVLRGDNLTNLTRRANPSIETVVIEGAPHCVRRTYPDRFHAITDPGWLGASTPARHRRPSAPAARRRRPQRIRLDRPARAAGNAYSAAMSTTQLEVSWTDVDGALAHVGTLSFDTDTDRQRFAYASDWLERGFPIGVGLPLSSSPLTPPDGASAFGVFGDACPGLWGRAVLASGNREESLSGLGLLAAVADQSRQGALRFSASVDAEPLASGELSPVTAAATLLADIESFQRGDMDREGMRRILPGASSQGGGRPKLALRDDRTGGLVMAKYPSAGDAYDLLTCEAVALQVARDAGLDACSSRLLRVDTQRAILVVDRFDRHGRGRLGYQSMHTAAQPLSVEAFSYHVAAEAAYALAGPQAVRGVVARAALSMCLHDVDDHPWNMGLLRDADAGTRRRCSTSSPARTSSRARRWRGRDRNGAWSNCWIWTGGCPAARS</sequence>
<feature type="region of interest" description="Disordered" evidence="4">
    <location>
        <begin position="283"/>
        <end position="313"/>
    </location>
</feature>
<gene>
    <name evidence="8" type="ORF">BW737_003285</name>
</gene>
<dbReference type="PANTHER" id="PTHR37419:SF8">
    <property type="entry name" value="TOXIN YJJJ"/>
    <property type="match status" value="1"/>
</dbReference>
<dbReference type="PANTHER" id="PTHR37419">
    <property type="entry name" value="SERINE/THREONINE-PROTEIN KINASE TOXIN HIPA"/>
    <property type="match status" value="1"/>
</dbReference>
<dbReference type="Pfam" id="PF12146">
    <property type="entry name" value="Hydrolase_4"/>
    <property type="match status" value="1"/>
</dbReference>
<organism evidence="8 9">
    <name type="scientific">Actinomyces ruminis</name>
    <dbReference type="NCBI Taxonomy" id="1937003"/>
    <lineage>
        <taxon>Bacteria</taxon>
        <taxon>Bacillati</taxon>
        <taxon>Actinomycetota</taxon>
        <taxon>Actinomycetes</taxon>
        <taxon>Actinomycetales</taxon>
        <taxon>Actinomycetaceae</taxon>
        <taxon>Actinomyces</taxon>
    </lineage>
</organism>
<dbReference type="InterPro" id="IPR012893">
    <property type="entry name" value="HipA-like_C"/>
</dbReference>
<dbReference type="SUPFAM" id="SSF53474">
    <property type="entry name" value="alpha/beta-Hydrolases"/>
    <property type="match status" value="1"/>
</dbReference>
<evidence type="ECO:0000259" key="6">
    <source>
        <dbReference type="Pfam" id="PF12146"/>
    </source>
</evidence>
<evidence type="ECO:0000256" key="2">
    <source>
        <dbReference type="ARBA" id="ARBA00022679"/>
    </source>
</evidence>
<evidence type="ECO:0008006" key="10">
    <source>
        <dbReference type="Google" id="ProtNLM"/>
    </source>
</evidence>
<keyword evidence="9" id="KW-1185">Reference proteome</keyword>
<proteinExistence type="inferred from homology"/>
<feature type="domain" description="HipA-like C-terminal" evidence="5">
    <location>
        <begin position="483"/>
        <end position="625"/>
    </location>
</feature>
<evidence type="ECO:0000313" key="8">
    <source>
        <dbReference type="EMBL" id="PHP53349.1"/>
    </source>
</evidence>
<dbReference type="Proteomes" id="UP000194577">
    <property type="component" value="Unassembled WGS sequence"/>
</dbReference>
<accession>A0ABX4MGU3</accession>
<dbReference type="Gene3D" id="3.40.50.1820">
    <property type="entry name" value="alpha/beta hydrolase"/>
    <property type="match status" value="1"/>
</dbReference>
<evidence type="ECO:0000259" key="5">
    <source>
        <dbReference type="Pfam" id="PF07804"/>
    </source>
</evidence>
<keyword evidence="3" id="KW-0418">Kinase</keyword>
<dbReference type="Pfam" id="PF07804">
    <property type="entry name" value="HipA_C"/>
    <property type="match status" value="1"/>
</dbReference>
<dbReference type="InterPro" id="IPR029058">
    <property type="entry name" value="AB_hydrolase_fold"/>
</dbReference>
<protein>
    <recommendedName>
        <fullName evidence="10">Lysophospholipase, alpha-beta hydrolase superfamily</fullName>
    </recommendedName>
</protein>
<evidence type="ECO:0000256" key="1">
    <source>
        <dbReference type="ARBA" id="ARBA00010164"/>
    </source>
</evidence>
<evidence type="ECO:0000313" key="9">
    <source>
        <dbReference type="Proteomes" id="UP000194577"/>
    </source>
</evidence>
<dbReference type="RefSeq" id="WP_086615843.1">
    <property type="nucleotide sequence ID" value="NZ_MTPX02000021.1"/>
</dbReference>
<comment type="similarity">
    <text evidence="1">Belongs to the HipA Ser/Thr kinase family.</text>
</comment>
<name>A0ABX4MGU3_9ACTO</name>
<dbReference type="EMBL" id="MTPX02000021">
    <property type="protein sequence ID" value="PHP53349.1"/>
    <property type="molecule type" value="Genomic_DNA"/>
</dbReference>
<comment type="caution">
    <text evidence="8">The sequence shown here is derived from an EMBL/GenBank/DDBJ whole genome shotgun (WGS) entry which is preliminary data.</text>
</comment>
<evidence type="ECO:0000256" key="3">
    <source>
        <dbReference type="ARBA" id="ARBA00022777"/>
    </source>
</evidence>
<dbReference type="InterPro" id="IPR017508">
    <property type="entry name" value="HipA_N1"/>
</dbReference>
<reference evidence="8 9" key="1">
    <citation type="submission" date="2017-10" db="EMBL/GenBank/DDBJ databases">
        <title>Draft genome sequence of cellulolytic Actinomyces sp CtC72 isolated from cattle rumen fluid.</title>
        <authorList>
            <person name="Joshi A.J."/>
            <person name="Vasudevan G."/>
            <person name="Lanjekar V.B."/>
            <person name="Hivarkar S."/>
            <person name="Engineer A."/>
            <person name="Pore S.D."/>
            <person name="Dhakephalkar P.K."/>
            <person name="Dagar S."/>
        </authorList>
    </citation>
    <scope>NUCLEOTIDE SEQUENCE [LARGE SCALE GENOMIC DNA]</scope>
    <source>
        <strain evidence="9">CtC72</strain>
    </source>
</reference>
<dbReference type="Pfam" id="PF13657">
    <property type="entry name" value="Couple_hipA"/>
    <property type="match status" value="1"/>
</dbReference>
<feature type="domain" description="Serine aminopeptidase S33" evidence="6">
    <location>
        <begin position="26"/>
        <end position="264"/>
    </location>
</feature>
<feature type="domain" description="HipA N-terminal subdomain 1" evidence="7">
    <location>
        <begin position="340"/>
        <end position="433"/>
    </location>
</feature>
<keyword evidence="2" id="KW-0808">Transferase</keyword>
<dbReference type="InterPro" id="IPR052028">
    <property type="entry name" value="HipA_Ser/Thr_kinase"/>
</dbReference>